<protein>
    <submittedName>
        <fullName evidence="4">Piso0_005860 protein</fullName>
    </submittedName>
</protein>
<dbReference type="Gene3D" id="2.130.10.10">
    <property type="entry name" value="YVTN repeat-like/Quinoprotein amine dehydrogenase"/>
    <property type="match status" value="2"/>
</dbReference>
<dbReference type="SMART" id="SM00320">
    <property type="entry name" value="WD40"/>
    <property type="match status" value="9"/>
</dbReference>
<dbReference type="FunCoup" id="G8Y053">
    <property type="interactions" value="1218"/>
</dbReference>
<feature type="repeat" description="WD" evidence="3">
    <location>
        <begin position="198"/>
        <end position="239"/>
    </location>
</feature>
<dbReference type="OrthoDB" id="2306at2759"/>
<feature type="repeat" description="WD" evidence="3">
    <location>
        <begin position="328"/>
        <end position="369"/>
    </location>
</feature>
<keyword evidence="2" id="KW-0677">Repeat</keyword>
<dbReference type="GO" id="GO:0030042">
    <property type="term" value="P:actin filament depolymerization"/>
    <property type="evidence" value="ECO:0007669"/>
    <property type="project" value="TreeGrafter"/>
</dbReference>
<dbReference type="InterPro" id="IPR036322">
    <property type="entry name" value="WD40_repeat_dom_sf"/>
</dbReference>
<dbReference type="SUPFAM" id="SSF50978">
    <property type="entry name" value="WD40 repeat-like"/>
    <property type="match status" value="2"/>
</dbReference>
<dbReference type="eggNOG" id="KOG0318">
    <property type="taxonomic scope" value="Eukaryota"/>
</dbReference>
<dbReference type="GO" id="GO:0030864">
    <property type="term" value="C:cortical actin cytoskeleton"/>
    <property type="evidence" value="ECO:0007669"/>
    <property type="project" value="TreeGrafter"/>
</dbReference>
<dbReference type="STRING" id="559304.G8Y053"/>
<sequence>MSIIPEKLYPPQPSTNRSRQYHLSYDSKNDRVVYTSGKSVFVRPADPENKTSESKQFTKHTFNTTVAKFAPSGNYVSSGDECGNVKIWDSSVLTEPENNKFEQPYIKSEFQVLSGPISDTTWDADGTRIISVGEGKDKFGHCFTWDSGNSIGEIQGHSSEITAVDIKPQRPYRAATVGEGKALVFYTGPPFKFDKSTRGHHSNIIRDVKFSPDGKWIVSVGSDRVVCLYDGKTGEFVDKIESAHNGGIFGVAWYSDSTKFVTCSADNTVKEWSVDPLKEVYSYVIDQEPKVQNQQVGVILTNKYIISLSLDGTLNYFVEGSAQPAAKVLGHQGPITALQYAPSSGQLYSGSSDGRLLTWTVAKNEVPSLSLPSAVGKSGEAHKNYVSDIKIAQDYVLTTGWDDRLLLWKGNDVVADVTLESGQPKQIEVLSESLVAVLFESKIEIYKIVGSKISNSTSIDLGYTSSSFAVVPGSSKILVSNSSRNSIDIYEFTEDSIRKLSQELPPFRSVPALVKVSPNGKFAAVGDVAGKYTVFNIDDLSVLTTRWAFHNSRVIDAKWSPDSKFLLSCGLDSGIFLYSVEKPSKVLKFPLAHQNGVNGVEWINYDFEKSQKASFVSAGPDGVLKTWSIDLSPYSS</sequence>
<dbReference type="PANTHER" id="PTHR19856">
    <property type="entry name" value="WD-REPEATCONTAINING PROTEIN WDR1"/>
    <property type="match status" value="1"/>
</dbReference>
<dbReference type="InterPro" id="IPR001680">
    <property type="entry name" value="WD40_rpt"/>
</dbReference>
<name>G8Y053_PICSO</name>
<dbReference type="PROSITE" id="PS50082">
    <property type="entry name" value="WD_REPEATS_2"/>
    <property type="match status" value="5"/>
</dbReference>
<dbReference type="PROSITE" id="PS50294">
    <property type="entry name" value="WD_REPEATS_REGION"/>
    <property type="match status" value="2"/>
</dbReference>
<evidence type="ECO:0000256" key="2">
    <source>
        <dbReference type="ARBA" id="ARBA00022737"/>
    </source>
</evidence>
<feature type="repeat" description="WD" evidence="3">
    <location>
        <begin position="241"/>
        <end position="282"/>
    </location>
</feature>
<keyword evidence="5" id="KW-1185">Reference proteome</keyword>
<feature type="repeat" description="WD" evidence="3">
    <location>
        <begin position="547"/>
        <end position="588"/>
    </location>
</feature>
<proteinExistence type="predicted"/>
<evidence type="ECO:0000313" key="4">
    <source>
        <dbReference type="EMBL" id="CCE87312.1"/>
    </source>
</evidence>
<evidence type="ECO:0000256" key="1">
    <source>
        <dbReference type="ARBA" id="ARBA00022574"/>
    </source>
</evidence>
<dbReference type="GO" id="GO:0051015">
    <property type="term" value="F:actin filament binding"/>
    <property type="evidence" value="ECO:0007669"/>
    <property type="project" value="TreeGrafter"/>
</dbReference>
<dbReference type="EMBL" id="FO082046">
    <property type="protein sequence ID" value="CCE87312.1"/>
    <property type="molecule type" value="Genomic_DNA"/>
</dbReference>
<dbReference type="PANTHER" id="PTHR19856:SF0">
    <property type="entry name" value="WD REPEAT-CONTAINING PROTEIN 1"/>
    <property type="match status" value="1"/>
</dbReference>
<evidence type="ECO:0000256" key="3">
    <source>
        <dbReference type="PROSITE-ProRule" id="PRU00221"/>
    </source>
</evidence>
<dbReference type="AlphaFoldDB" id="G8Y053"/>
<dbReference type="CDD" id="cd00200">
    <property type="entry name" value="WD40"/>
    <property type="match status" value="1"/>
</dbReference>
<feature type="repeat" description="WD" evidence="3">
    <location>
        <begin position="57"/>
        <end position="89"/>
    </location>
</feature>
<dbReference type="OMA" id="FYQGPPF"/>
<dbReference type="InterPro" id="IPR015943">
    <property type="entry name" value="WD40/YVTN_repeat-like_dom_sf"/>
</dbReference>
<organism evidence="4 5">
    <name type="scientific">Pichia sorbitophila (strain ATCC MYA-4447 / BCRC 22081 / CBS 7064 / NBRC 10061 / NRRL Y-12695)</name>
    <name type="common">Hybrid yeast</name>
    <dbReference type="NCBI Taxonomy" id="559304"/>
    <lineage>
        <taxon>Eukaryota</taxon>
        <taxon>Fungi</taxon>
        <taxon>Dikarya</taxon>
        <taxon>Ascomycota</taxon>
        <taxon>Saccharomycotina</taxon>
        <taxon>Pichiomycetes</taxon>
        <taxon>Debaryomycetaceae</taxon>
        <taxon>Millerozyma</taxon>
    </lineage>
</organism>
<dbReference type="Pfam" id="PF00400">
    <property type="entry name" value="WD40"/>
    <property type="match status" value="5"/>
</dbReference>
<evidence type="ECO:0000313" key="5">
    <source>
        <dbReference type="Proteomes" id="UP000005222"/>
    </source>
</evidence>
<accession>G8Y053</accession>
<gene>
    <name evidence="4" type="primary">Piso0_005860</name>
    <name evidence="4" type="ORF">GNLVRS01_PISO0N24169g</name>
</gene>
<keyword evidence="1 3" id="KW-0853">WD repeat</keyword>
<dbReference type="Proteomes" id="UP000005222">
    <property type="component" value="Chromosome N"/>
</dbReference>
<dbReference type="HOGENOM" id="CLU_015246_1_0_1"/>
<dbReference type="FunFam" id="2.130.10.10:FF:000102">
    <property type="entry name" value="Actin-interacting protein 1"/>
    <property type="match status" value="1"/>
</dbReference>
<reference evidence="4 5" key="1">
    <citation type="journal article" date="2012" name="G3 (Bethesda)">
        <title>Pichia sorbitophila, an interspecies yeast hybrid reveals early steps of genome resolution following polyploidization.</title>
        <authorList>
            <person name="Leh Louis V."/>
            <person name="Despons L."/>
            <person name="Friedrich A."/>
            <person name="Martin T."/>
            <person name="Durrens P."/>
            <person name="Casaregola S."/>
            <person name="Neuveglise C."/>
            <person name="Fairhead C."/>
            <person name="Marck C."/>
            <person name="Cruz J.A."/>
            <person name="Straub M.L."/>
            <person name="Kugler V."/>
            <person name="Sacerdot C."/>
            <person name="Uzunov Z."/>
            <person name="Thierry A."/>
            <person name="Weiss S."/>
            <person name="Bleykasten C."/>
            <person name="De Montigny J."/>
            <person name="Jacques N."/>
            <person name="Jung P."/>
            <person name="Lemaire M."/>
            <person name="Mallet S."/>
            <person name="Morel G."/>
            <person name="Richard G.F."/>
            <person name="Sarkar A."/>
            <person name="Savel G."/>
            <person name="Schacherer J."/>
            <person name="Seret M.L."/>
            <person name="Talla E."/>
            <person name="Samson G."/>
            <person name="Jubin C."/>
            <person name="Poulain J."/>
            <person name="Vacherie B."/>
            <person name="Barbe V."/>
            <person name="Pelletier E."/>
            <person name="Sherman D.J."/>
            <person name="Westhof E."/>
            <person name="Weissenbach J."/>
            <person name="Baret P.V."/>
            <person name="Wincker P."/>
            <person name="Gaillardin C."/>
            <person name="Dujon B."/>
            <person name="Souciet J.L."/>
        </authorList>
    </citation>
    <scope>NUCLEOTIDE SEQUENCE [LARGE SCALE GENOMIC DNA]</scope>
    <source>
        <strain evidence="5">ATCC MYA-4447 / BCRC 22081 / CBS 7064 / NBRC 10061 / NRRL Y-12695</strain>
    </source>
</reference>
<dbReference type="InParanoid" id="G8Y053"/>